<protein>
    <submittedName>
        <fullName evidence="1">Uncharacterized protein</fullName>
    </submittedName>
</protein>
<dbReference type="Proteomes" id="UP000326678">
    <property type="component" value="Chromosome Gxm1"/>
</dbReference>
<dbReference type="KEGG" id="nsh:GXM_03855"/>
<dbReference type="AlphaFoldDB" id="A0A5P8W1A4"/>
<dbReference type="EMBL" id="CP045226">
    <property type="protein sequence ID" value="QFS46374.1"/>
    <property type="molecule type" value="Genomic_DNA"/>
</dbReference>
<proteinExistence type="predicted"/>
<reference evidence="1 2" key="1">
    <citation type="submission" date="2019-10" db="EMBL/GenBank/DDBJ databases">
        <title>Genomic and transcriptomic insights into the perfect genentic adaptation of a filamentous nitrogen-fixing cyanobacterium to rice fields.</title>
        <authorList>
            <person name="Chen Z."/>
        </authorList>
    </citation>
    <scope>NUCLEOTIDE SEQUENCE [LARGE SCALE GENOMIC DNA]</scope>
    <source>
        <strain evidence="1">CCNUC1</strain>
    </source>
</reference>
<sequence>MLFIIKFSKFDDKGEWVETRLIASVGRDAINRVCTKWGVGGQTAIRFG</sequence>
<gene>
    <name evidence="1" type="ORF">GXM_03855</name>
</gene>
<evidence type="ECO:0000313" key="1">
    <source>
        <dbReference type="EMBL" id="QFS46374.1"/>
    </source>
</evidence>
<accession>A0A5P8W1A4</accession>
<organism evidence="1 2">
    <name type="scientific">Nostoc sphaeroides CCNUC1</name>
    <dbReference type="NCBI Taxonomy" id="2653204"/>
    <lineage>
        <taxon>Bacteria</taxon>
        <taxon>Bacillati</taxon>
        <taxon>Cyanobacteriota</taxon>
        <taxon>Cyanophyceae</taxon>
        <taxon>Nostocales</taxon>
        <taxon>Nostocaceae</taxon>
        <taxon>Nostoc</taxon>
    </lineage>
</organism>
<keyword evidence="2" id="KW-1185">Reference proteome</keyword>
<name>A0A5P8W1A4_9NOSO</name>
<evidence type="ECO:0000313" key="2">
    <source>
        <dbReference type="Proteomes" id="UP000326678"/>
    </source>
</evidence>